<dbReference type="Pfam" id="PF00665">
    <property type="entry name" value="rve"/>
    <property type="match status" value="1"/>
</dbReference>
<sequence length="159" mass="18553">MKEVGLVSTHPRKLAKNSENESKIAPNLLKRQFNVEDKNQVCCVGVTYLWSGTQWLYLAVFMDLFARKIVGRACVDSTNTDLICAALRIAFETRRRPKILILYSDQSCHYMSLQYRQMLWKYQIPQSISRRGNCWDNAVMERSFRRAYSSLKCITSKQL</sequence>
<reference evidence="2 3" key="1">
    <citation type="journal article" date="2013" name="Genome Announc.">
        <title>Complete Genome Sequence of Glaciecola psychrophila Strain 170T.</title>
        <authorList>
            <person name="Yin J."/>
            <person name="Chen J."/>
            <person name="Liu G."/>
            <person name="Yu Y."/>
            <person name="Song L."/>
            <person name="Wang X."/>
            <person name="Qu X."/>
        </authorList>
    </citation>
    <scope>NUCLEOTIDE SEQUENCE [LARGE SCALE GENOMIC DNA]</scope>
    <source>
        <strain evidence="2 3">170</strain>
    </source>
</reference>
<dbReference type="GO" id="GO:0015074">
    <property type="term" value="P:DNA integration"/>
    <property type="evidence" value="ECO:0007669"/>
    <property type="project" value="InterPro"/>
</dbReference>
<dbReference type="SUPFAM" id="SSF53098">
    <property type="entry name" value="Ribonuclease H-like"/>
    <property type="match status" value="1"/>
</dbReference>
<dbReference type="InterPro" id="IPR050900">
    <property type="entry name" value="Transposase_IS3/IS150/IS904"/>
</dbReference>
<dbReference type="GO" id="GO:0003676">
    <property type="term" value="F:nucleic acid binding"/>
    <property type="evidence" value="ECO:0007669"/>
    <property type="project" value="InterPro"/>
</dbReference>
<dbReference type="eggNOG" id="COG2801">
    <property type="taxonomic scope" value="Bacteria"/>
</dbReference>
<dbReference type="PROSITE" id="PS50994">
    <property type="entry name" value="INTEGRASE"/>
    <property type="match status" value="1"/>
</dbReference>
<organism evidence="2 3">
    <name type="scientific">Paraglaciecola psychrophila 170</name>
    <dbReference type="NCBI Taxonomy" id="1129794"/>
    <lineage>
        <taxon>Bacteria</taxon>
        <taxon>Pseudomonadati</taxon>
        <taxon>Pseudomonadota</taxon>
        <taxon>Gammaproteobacteria</taxon>
        <taxon>Alteromonadales</taxon>
        <taxon>Alteromonadaceae</taxon>
        <taxon>Paraglaciecola</taxon>
    </lineage>
</organism>
<dbReference type="InterPro" id="IPR036397">
    <property type="entry name" value="RNaseH_sf"/>
</dbReference>
<dbReference type="KEGG" id="gps:C427_0282"/>
<dbReference type="PANTHER" id="PTHR46889:SF4">
    <property type="entry name" value="TRANSPOSASE INSO FOR INSERTION SEQUENCE ELEMENT IS911B-RELATED"/>
    <property type="match status" value="1"/>
</dbReference>
<dbReference type="PANTHER" id="PTHR46889">
    <property type="entry name" value="TRANSPOSASE INSF FOR INSERTION SEQUENCE IS3B-RELATED"/>
    <property type="match status" value="1"/>
</dbReference>
<dbReference type="InterPro" id="IPR001584">
    <property type="entry name" value="Integrase_cat-core"/>
</dbReference>
<evidence type="ECO:0000259" key="1">
    <source>
        <dbReference type="PROSITE" id="PS50994"/>
    </source>
</evidence>
<dbReference type="Proteomes" id="UP000011864">
    <property type="component" value="Chromosome"/>
</dbReference>
<feature type="domain" description="Integrase catalytic" evidence="1">
    <location>
        <begin position="22"/>
        <end position="159"/>
    </location>
</feature>
<keyword evidence="3" id="KW-1185">Reference proteome</keyword>
<dbReference type="InterPro" id="IPR012337">
    <property type="entry name" value="RNaseH-like_sf"/>
</dbReference>
<proteinExistence type="predicted"/>
<protein>
    <submittedName>
        <fullName evidence="2">Integrase catalytic subunit</fullName>
    </submittedName>
</protein>
<dbReference type="AlphaFoldDB" id="K6ZW63"/>
<dbReference type="Gene3D" id="3.30.420.10">
    <property type="entry name" value="Ribonuclease H-like superfamily/Ribonuclease H"/>
    <property type="match status" value="1"/>
</dbReference>
<dbReference type="STRING" id="1129794.C427_0282"/>
<accession>K6ZW63</accession>
<evidence type="ECO:0000313" key="2">
    <source>
        <dbReference type="EMBL" id="AGH42392.1"/>
    </source>
</evidence>
<dbReference type="PATRIC" id="fig|1129794.4.peg.276"/>
<evidence type="ECO:0000313" key="3">
    <source>
        <dbReference type="Proteomes" id="UP000011864"/>
    </source>
</evidence>
<name>K6ZW63_9ALTE</name>
<dbReference type="HOGENOM" id="CLU_027402_4_1_6"/>
<dbReference type="EMBL" id="CP003837">
    <property type="protein sequence ID" value="AGH42392.1"/>
    <property type="molecule type" value="Genomic_DNA"/>
</dbReference>
<gene>
    <name evidence="2" type="ORF">C427_0282</name>
</gene>